<dbReference type="InterPro" id="IPR052067">
    <property type="entry name" value="Metal_resp_HTH_trans_reg"/>
</dbReference>
<organism evidence="5 6">
    <name type="scientific">Ureibacillus acetophenoni</name>
    <dbReference type="NCBI Taxonomy" id="614649"/>
    <lineage>
        <taxon>Bacteria</taxon>
        <taxon>Bacillati</taxon>
        <taxon>Bacillota</taxon>
        <taxon>Bacilli</taxon>
        <taxon>Bacillales</taxon>
        <taxon>Caryophanaceae</taxon>
        <taxon>Ureibacillus</taxon>
    </lineage>
</organism>
<dbReference type="SMART" id="SM00347">
    <property type="entry name" value="HTH_MARR"/>
    <property type="match status" value="1"/>
</dbReference>
<keyword evidence="6" id="KW-1185">Reference proteome</keyword>
<evidence type="ECO:0000313" key="6">
    <source>
        <dbReference type="Proteomes" id="UP000219252"/>
    </source>
</evidence>
<reference evidence="6" key="1">
    <citation type="submission" date="2017-08" db="EMBL/GenBank/DDBJ databases">
        <authorList>
            <person name="Varghese N."/>
            <person name="Submissions S."/>
        </authorList>
    </citation>
    <scope>NUCLEOTIDE SEQUENCE [LARGE SCALE GENOMIC DNA]</scope>
    <source>
        <strain evidence="6">JC23</strain>
    </source>
</reference>
<dbReference type="Proteomes" id="UP000219252">
    <property type="component" value="Unassembled WGS sequence"/>
</dbReference>
<dbReference type="EMBL" id="OBQC01000004">
    <property type="protein sequence ID" value="SOC38519.1"/>
    <property type="molecule type" value="Genomic_DNA"/>
</dbReference>
<evidence type="ECO:0000256" key="3">
    <source>
        <dbReference type="ARBA" id="ARBA00023163"/>
    </source>
</evidence>
<dbReference type="OrthoDB" id="5461037at2"/>
<gene>
    <name evidence="5" type="ORF">SAMN05877842_104161</name>
</gene>
<name>A0A285U9M9_9BACL</name>
<evidence type="ECO:0000313" key="5">
    <source>
        <dbReference type="EMBL" id="SOC38519.1"/>
    </source>
</evidence>
<dbReference type="PROSITE" id="PS50995">
    <property type="entry name" value="HTH_MARR_2"/>
    <property type="match status" value="1"/>
</dbReference>
<dbReference type="RefSeq" id="WP_097149154.1">
    <property type="nucleotide sequence ID" value="NZ_OBQC01000004.1"/>
</dbReference>
<sequence length="155" mass="18284">MMDKNKLVYSIMDTLYELSREISEYESIPRQYGTDDEIFMVEAHTINLIGENSNITISEIAKITNRTKGAISQMVEKLINKDIVCKEKDLKDQRRVFLHLTDKGKQIYDYHKKLDEKEYSKIIKKLDHYSYDEFEKFYQIARDMLGIVRGGNKGE</sequence>
<protein>
    <submittedName>
        <fullName evidence="5">DNA-binding MarR family transcriptional regulator</fullName>
    </submittedName>
</protein>
<dbReference type="AlphaFoldDB" id="A0A285U9M9"/>
<evidence type="ECO:0000256" key="2">
    <source>
        <dbReference type="ARBA" id="ARBA00023125"/>
    </source>
</evidence>
<keyword evidence="3" id="KW-0804">Transcription</keyword>
<dbReference type="InterPro" id="IPR036390">
    <property type="entry name" value="WH_DNA-bd_sf"/>
</dbReference>
<evidence type="ECO:0000256" key="1">
    <source>
        <dbReference type="ARBA" id="ARBA00023015"/>
    </source>
</evidence>
<keyword evidence="2 5" id="KW-0238">DNA-binding</keyword>
<dbReference type="InterPro" id="IPR000835">
    <property type="entry name" value="HTH_MarR-typ"/>
</dbReference>
<dbReference type="Pfam" id="PF13463">
    <property type="entry name" value="HTH_27"/>
    <property type="match status" value="1"/>
</dbReference>
<dbReference type="PANTHER" id="PTHR35790">
    <property type="entry name" value="HTH-TYPE TRANSCRIPTIONAL REGULATOR PCHR"/>
    <property type="match status" value="1"/>
</dbReference>
<dbReference type="PANTHER" id="PTHR35790:SF4">
    <property type="entry name" value="HTH-TYPE TRANSCRIPTIONAL REGULATOR PCHR"/>
    <property type="match status" value="1"/>
</dbReference>
<feature type="domain" description="HTH marR-type" evidence="4">
    <location>
        <begin position="8"/>
        <end position="146"/>
    </location>
</feature>
<accession>A0A285U9M9</accession>
<keyword evidence="1" id="KW-0805">Transcription regulation</keyword>
<dbReference type="GO" id="GO:0003677">
    <property type="term" value="F:DNA binding"/>
    <property type="evidence" value="ECO:0007669"/>
    <property type="project" value="UniProtKB-KW"/>
</dbReference>
<dbReference type="Gene3D" id="1.10.10.10">
    <property type="entry name" value="Winged helix-like DNA-binding domain superfamily/Winged helix DNA-binding domain"/>
    <property type="match status" value="1"/>
</dbReference>
<dbReference type="SUPFAM" id="SSF46785">
    <property type="entry name" value="Winged helix' DNA-binding domain"/>
    <property type="match status" value="1"/>
</dbReference>
<proteinExistence type="predicted"/>
<dbReference type="InterPro" id="IPR036388">
    <property type="entry name" value="WH-like_DNA-bd_sf"/>
</dbReference>
<dbReference type="GO" id="GO:0003700">
    <property type="term" value="F:DNA-binding transcription factor activity"/>
    <property type="evidence" value="ECO:0007669"/>
    <property type="project" value="InterPro"/>
</dbReference>
<evidence type="ECO:0000259" key="4">
    <source>
        <dbReference type="PROSITE" id="PS50995"/>
    </source>
</evidence>